<feature type="region of interest" description="Disordered" evidence="1">
    <location>
        <begin position="76"/>
        <end position="102"/>
    </location>
</feature>
<proteinExistence type="predicted"/>
<organism evidence="2 3">
    <name type="scientific">Acyrthosiphon pisum</name>
    <name type="common">Pea aphid</name>
    <dbReference type="NCBI Taxonomy" id="7029"/>
    <lineage>
        <taxon>Eukaryota</taxon>
        <taxon>Metazoa</taxon>
        <taxon>Ecdysozoa</taxon>
        <taxon>Arthropoda</taxon>
        <taxon>Hexapoda</taxon>
        <taxon>Insecta</taxon>
        <taxon>Pterygota</taxon>
        <taxon>Neoptera</taxon>
        <taxon>Paraneoptera</taxon>
        <taxon>Hemiptera</taxon>
        <taxon>Sternorrhyncha</taxon>
        <taxon>Aphidomorpha</taxon>
        <taxon>Aphidoidea</taxon>
        <taxon>Aphididae</taxon>
        <taxon>Macrosiphini</taxon>
        <taxon>Acyrthosiphon</taxon>
    </lineage>
</organism>
<evidence type="ECO:0000256" key="1">
    <source>
        <dbReference type="SAM" id="MobiDB-lite"/>
    </source>
</evidence>
<feature type="compositionally biased region" description="Polar residues" evidence="1">
    <location>
        <begin position="78"/>
        <end position="94"/>
    </location>
</feature>
<evidence type="ECO:0000313" key="2">
    <source>
        <dbReference type="EnsemblMetazoa" id="XP_029346526.1"/>
    </source>
</evidence>
<dbReference type="AlphaFoldDB" id="A0A8R2JUD1"/>
<protein>
    <submittedName>
        <fullName evidence="2">Uncharacterized protein</fullName>
    </submittedName>
</protein>
<reference evidence="2" key="2">
    <citation type="submission" date="2022-06" db="UniProtKB">
        <authorList>
            <consortium name="EnsemblMetazoa"/>
        </authorList>
    </citation>
    <scope>IDENTIFICATION</scope>
</reference>
<reference evidence="3" key="1">
    <citation type="submission" date="2010-06" db="EMBL/GenBank/DDBJ databases">
        <authorList>
            <person name="Jiang H."/>
            <person name="Abraham K."/>
            <person name="Ali S."/>
            <person name="Alsbrooks S.L."/>
            <person name="Anim B.N."/>
            <person name="Anosike U.S."/>
            <person name="Attaway T."/>
            <person name="Bandaranaike D.P."/>
            <person name="Battles P.K."/>
            <person name="Bell S.N."/>
            <person name="Bell A.V."/>
            <person name="Beltran B."/>
            <person name="Bickham C."/>
            <person name="Bustamante Y."/>
            <person name="Caleb T."/>
            <person name="Canada A."/>
            <person name="Cardenas V."/>
            <person name="Carter K."/>
            <person name="Chacko J."/>
            <person name="Chandrabose M.N."/>
            <person name="Chavez D."/>
            <person name="Chavez A."/>
            <person name="Chen L."/>
            <person name="Chu H.-S."/>
            <person name="Claassen K.J."/>
            <person name="Cockrell R."/>
            <person name="Collins M."/>
            <person name="Cooper J.A."/>
            <person name="Cree A."/>
            <person name="Curry S.M."/>
            <person name="Da Y."/>
            <person name="Dao M.D."/>
            <person name="Das B."/>
            <person name="Davila M.-L."/>
            <person name="Davy-Carroll L."/>
            <person name="Denson S."/>
            <person name="Dinh H."/>
            <person name="Ebong V.E."/>
            <person name="Edwards J.R."/>
            <person name="Egan A."/>
            <person name="El-Daye J."/>
            <person name="Escobedo L."/>
            <person name="Fernandez S."/>
            <person name="Fernando P.R."/>
            <person name="Flagg N."/>
            <person name="Forbes L.D."/>
            <person name="Fowler R.G."/>
            <person name="Fu Q."/>
            <person name="Gabisi R.A."/>
            <person name="Ganer J."/>
            <person name="Garbino Pronczuk A."/>
            <person name="Garcia R.M."/>
            <person name="Garner T."/>
            <person name="Garrett T.E."/>
            <person name="Gonzalez D.A."/>
            <person name="Hamid H."/>
            <person name="Hawkins E.S."/>
            <person name="Hirani K."/>
            <person name="Hogues M.E."/>
            <person name="Hollins B."/>
            <person name="Hsiao C.-H."/>
            <person name="Jabil R."/>
            <person name="James M.L."/>
            <person name="Jhangiani S.N."/>
            <person name="Johnson B."/>
            <person name="Johnson Q."/>
            <person name="Joshi V."/>
            <person name="Kalu J.B."/>
            <person name="Kam C."/>
            <person name="Kashfia A."/>
            <person name="Keebler J."/>
            <person name="Kisamo H."/>
            <person name="Kovar C.L."/>
            <person name="Lago L.A."/>
            <person name="Lai C.-Y."/>
            <person name="Laidlaw J."/>
            <person name="Lara F."/>
            <person name="Le T.-K."/>
            <person name="Lee S.L."/>
            <person name="Legall F.H."/>
            <person name="Lemon S.J."/>
            <person name="Lewis L.R."/>
            <person name="Li B."/>
            <person name="Liu Y."/>
            <person name="Liu Y.-S."/>
            <person name="Lopez J."/>
            <person name="Lozado R.J."/>
            <person name="Lu J."/>
            <person name="Madu R.C."/>
            <person name="Maheshwari M."/>
            <person name="Maheshwari R."/>
            <person name="Malloy K."/>
            <person name="Martinez E."/>
            <person name="Mathew T."/>
            <person name="Mercado I.C."/>
            <person name="Mercado C."/>
            <person name="Meyer B."/>
            <person name="Montgomery K."/>
            <person name="Morgan M.B."/>
            <person name="Munidasa M."/>
            <person name="Nazareth L.V."/>
            <person name="Nelson J."/>
            <person name="Ng B.M."/>
            <person name="Nguyen N.B."/>
            <person name="Nguyen P.Q."/>
            <person name="Nguyen T."/>
            <person name="Obregon M."/>
            <person name="Okwuonu G.O."/>
            <person name="Onwere C.G."/>
            <person name="Orozco G."/>
            <person name="Parra A."/>
            <person name="Patel S."/>
            <person name="Patil S."/>
            <person name="Perez A."/>
            <person name="Perez Y."/>
            <person name="Pham C."/>
            <person name="Primus E.L."/>
            <person name="Pu L.-L."/>
            <person name="Puazo M."/>
            <person name="Qin X."/>
            <person name="Quiroz J.B."/>
            <person name="Reese J."/>
            <person name="Richards S."/>
            <person name="Rives C.M."/>
            <person name="Robberts R."/>
            <person name="Ruiz S.J."/>
            <person name="Ruiz M.J."/>
            <person name="Santibanez J."/>
            <person name="Schneider B.W."/>
            <person name="Sisson I."/>
            <person name="Smith M."/>
            <person name="Sodergren E."/>
            <person name="Song X.-Z."/>
            <person name="Song B.B."/>
            <person name="Summersgill H."/>
            <person name="Thelus R."/>
            <person name="Thornton R.D."/>
            <person name="Trejos Z.Y."/>
            <person name="Usmani K."/>
            <person name="Vattathil S."/>
            <person name="Villasana D."/>
            <person name="Walker D.L."/>
            <person name="Wang S."/>
            <person name="Wang K."/>
            <person name="White C.S."/>
            <person name="Williams A.C."/>
            <person name="Williamson J."/>
            <person name="Wilson K."/>
            <person name="Woghiren I.O."/>
            <person name="Woodworth J.R."/>
            <person name="Worley K.C."/>
            <person name="Wright R.A."/>
            <person name="Wu W."/>
            <person name="Young L."/>
            <person name="Zhang L."/>
            <person name="Zhang J."/>
            <person name="Zhu Y."/>
            <person name="Muzny D.M."/>
            <person name="Weinstock G."/>
            <person name="Gibbs R.A."/>
        </authorList>
    </citation>
    <scope>NUCLEOTIDE SEQUENCE [LARGE SCALE GENOMIC DNA]</scope>
    <source>
        <strain evidence="3">LSR1</strain>
    </source>
</reference>
<keyword evidence="3" id="KW-1185">Reference proteome</keyword>
<dbReference type="Proteomes" id="UP000007819">
    <property type="component" value="Chromosome A2"/>
</dbReference>
<dbReference type="RefSeq" id="XP_029346526.1">
    <property type="nucleotide sequence ID" value="XM_029490666.1"/>
</dbReference>
<dbReference type="GeneID" id="107883193"/>
<dbReference type="KEGG" id="api:107883193"/>
<evidence type="ECO:0000313" key="3">
    <source>
        <dbReference type="Proteomes" id="UP000007819"/>
    </source>
</evidence>
<dbReference type="EnsemblMetazoa" id="XM_029490666.1">
    <property type="protein sequence ID" value="XP_029346526.1"/>
    <property type="gene ID" value="LOC107883193"/>
</dbReference>
<dbReference type="OrthoDB" id="10385363at2759"/>
<sequence length="121" mass="13816">MKNCIVEYDEQDESTIVTPDSAQIPNYQPETPVSTLKTNFGKRKLVQNQNNMAKKTLRTQLGDARDTFTKLAERNAQHMDNISPSISQLASTKNKMAENDERRLTNEENMVSVIKLLIEKM</sequence>
<accession>A0A8R2JUD1</accession>
<name>A0A8R2JUD1_ACYPI</name>